<evidence type="ECO:0000313" key="9">
    <source>
        <dbReference type="Proteomes" id="UP001482620"/>
    </source>
</evidence>
<accession>A0ABV0VAK7</accession>
<protein>
    <recommendedName>
        <fullName evidence="2">DnaJ homolog subfamily B member 9</fullName>
    </recommendedName>
    <alternativeName>
        <fullName evidence="3">Endoplasmic reticulum DNA J domain-containing protein 4</fullName>
    </alternativeName>
</protein>
<dbReference type="PANTHER" id="PTHR44360:SF1">
    <property type="entry name" value="DNAJ HOMOLOG SUBFAMILY B MEMBER 9"/>
    <property type="match status" value="1"/>
</dbReference>
<dbReference type="InterPro" id="IPR018253">
    <property type="entry name" value="DnaJ_domain_CS"/>
</dbReference>
<keyword evidence="1" id="KW-0143">Chaperone</keyword>
<evidence type="ECO:0000256" key="4">
    <source>
        <dbReference type="ARBA" id="ARBA00045428"/>
    </source>
</evidence>
<name>A0ABV0VAK7_9TELE</name>
<keyword evidence="6" id="KW-0732">Signal</keyword>
<feature type="signal peptide" evidence="6">
    <location>
        <begin position="1"/>
        <end position="29"/>
    </location>
</feature>
<evidence type="ECO:0000256" key="1">
    <source>
        <dbReference type="ARBA" id="ARBA00023186"/>
    </source>
</evidence>
<evidence type="ECO:0000313" key="8">
    <source>
        <dbReference type="EMBL" id="MEQ2254357.1"/>
    </source>
</evidence>
<dbReference type="EMBL" id="JAHRIQ010104413">
    <property type="protein sequence ID" value="MEQ2254357.1"/>
    <property type="molecule type" value="Genomic_DNA"/>
</dbReference>
<evidence type="ECO:0000256" key="5">
    <source>
        <dbReference type="ARBA" id="ARBA00046365"/>
    </source>
</evidence>
<dbReference type="SUPFAM" id="SSF46565">
    <property type="entry name" value="Chaperone J-domain"/>
    <property type="match status" value="1"/>
</dbReference>
<comment type="function">
    <text evidence="4">Co-chaperone for Hsp70 protein HSPA5/BiP that acts as a key repressor of the ERN1/IRE1-mediated unfolded protein response (UPR). J domain-containing co-chaperones stimulate the ATPase activity of Hsp70 proteins and are required for efficient substrate recognition by Hsp70 proteins. In the unstressed endoplasmic reticulum, interacts with the luminal region of ERN1/IRE1 and selectively recruits HSPA5/BiP: HSPA5/BiP disrupts the dimerization of the active ERN1/IRE1 luminal region, thereby inactivating ERN1/IRE1. Also involved in endoplasmic reticulum-associated degradation (ERAD) of misfolded proteins. Required for survival of B-cell progenitors and normal antibody production.</text>
</comment>
<dbReference type="CDD" id="cd06257">
    <property type="entry name" value="DnaJ"/>
    <property type="match status" value="1"/>
</dbReference>
<keyword evidence="9" id="KW-1185">Reference proteome</keyword>
<feature type="chain" id="PRO_5045177866" description="DnaJ homolog subfamily B member 9" evidence="6">
    <location>
        <begin position="30"/>
        <end position="183"/>
    </location>
</feature>
<dbReference type="PROSITE" id="PS00636">
    <property type="entry name" value="DNAJ_1"/>
    <property type="match status" value="1"/>
</dbReference>
<dbReference type="PRINTS" id="PR00625">
    <property type="entry name" value="JDOMAIN"/>
</dbReference>
<evidence type="ECO:0000259" key="7">
    <source>
        <dbReference type="PROSITE" id="PS50076"/>
    </source>
</evidence>
<proteinExistence type="predicted"/>
<dbReference type="InterPro" id="IPR051948">
    <property type="entry name" value="Hsp70_co-chaperone_J-domain"/>
</dbReference>
<dbReference type="Pfam" id="PF00226">
    <property type="entry name" value="DnaJ"/>
    <property type="match status" value="1"/>
</dbReference>
<dbReference type="PANTHER" id="PTHR44360">
    <property type="entry name" value="DNAJ HOMOLOG SUBFAMILY B MEMBER 9"/>
    <property type="match status" value="1"/>
</dbReference>
<gene>
    <name evidence="8" type="ORF">ILYODFUR_002928</name>
</gene>
<dbReference type="InterPro" id="IPR001623">
    <property type="entry name" value="DnaJ_domain"/>
</dbReference>
<reference evidence="8 9" key="1">
    <citation type="submission" date="2021-06" db="EMBL/GenBank/DDBJ databases">
        <authorList>
            <person name="Palmer J.M."/>
        </authorList>
    </citation>
    <scope>NUCLEOTIDE SEQUENCE [LARGE SCALE GENOMIC DNA]</scope>
    <source>
        <strain evidence="9">if_2019</strain>
        <tissue evidence="8">Muscle</tissue>
    </source>
</reference>
<feature type="domain" description="J" evidence="7">
    <location>
        <begin position="35"/>
        <end position="99"/>
    </location>
</feature>
<comment type="caution">
    <text evidence="8">The sequence shown here is derived from an EMBL/GenBank/DDBJ whole genome shotgun (WGS) entry which is preliminary data.</text>
</comment>
<evidence type="ECO:0000256" key="6">
    <source>
        <dbReference type="SAM" id="SignalP"/>
    </source>
</evidence>
<dbReference type="Proteomes" id="UP001482620">
    <property type="component" value="Unassembled WGS sequence"/>
</dbReference>
<dbReference type="PROSITE" id="PS50076">
    <property type="entry name" value="DNAJ_2"/>
    <property type="match status" value="1"/>
</dbReference>
<comment type="subunit">
    <text evidence="5">Interacts with HSPA5/BiP; interaction is direct. Interacts with ERN1/IRE1 (via the luminal region). Interacts with DERL1.</text>
</comment>
<evidence type="ECO:0000256" key="3">
    <source>
        <dbReference type="ARBA" id="ARBA00041533"/>
    </source>
</evidence>
<dbReference type="InterPro" id="IPR036869">
    <property type="entry name" value="J_dom_sf"/>
</dbReference>
<sequence>MAAQGAFRRMRTCAVLLVLCLTEDRQASASETARSYYDTLNVEPTATHSQIKKSFRSLAVRYHPDKNKSAQAETTFREIAEAYAVLSDKKKRRLYDSVGHEAFLENQESFEAEDDDENSFHFGFSDFFQDFYDGSISDESPFHWSFLQEEEEEDIQYKHYSFGESTFSFLFDDENEEEHYYLF</sequence>
<evidence type="ECO:0000256" key="2">
    <source>
        <dbReference type="ARBA" id="ARBA00040158"/>
    </source>
</evidence>
<dbReference type="SMART" id="SM00271">
    <property type="entry name" value="DnaJ"/>
    <property type="match status" value="1"/>
</dbReference>
<dbReference type="Gene3D" id="1.10.287.110">
    <property type="entry name" value="DnaJ domain"/>
    <property type="match status" value="1"/>
</dbReference>
<organism evidence="8 9">
    <name type="scientific">Ilyodon furcidens</name>
    <name type="common">goldbreast splitfin</name>
    <dbReference type="NCBI Taxonomy" id="33524"/>
    <lineage>
        <taxon>Eukaryota</taxon>
        <taxon>Metazoa</taxon>
        <taxon>Chordata</taxon>
        <taxon>Craniata</taxon>
        <taxon>Vertebrata</taxon>
        <taxon>Euteleostomi</taxon>
        <taxon>Actinopterygii</taxon>
        <taxon>Neopterygii</taxon>
        <taxon>Teleostei</taxon>
        <taxon>Neoteleostei</taxon>
        <taxon>Acanthomorphata</taxon>
        <taxon>Ovalentaria</taxon>
        <taxon>Atherinomorphae</taxon>
        <taxon>Cyprinodontiformes</taxon>
        <taxon>Goodeidae</taxon>
        <taxon>Ilyodon</taxon>
    </lineage>
</organism>